<dbReference type="KEGG" id="nla:NLA_7910"/>
<evidence type="ECO:0000313" key="1">
    <source>
        <dbReference type="EMBL" id="CBN87026.1"/>
    </source>
</evidence>
<proteinExistence type="predicted"/>
<evidence type="ECO:0000313" key="2">
    <source>
        <dbReference type="Proteomes" id="UP000008723"/>
    </source>
</evidence>
<protein>
    <submittedName>
        <fullName evidence="1">Uncharacterized protein</fullName>
    </submittedName>
</protein>
<gene>
    <name evidence="1" type="ordered locus">NLA_7910</name>
</gene>
<dbReference type="AlphaFoldDB" id="E4ZCE7"/>
<accession>E4ZCE7</accession>
<dbReference type="EMBL" id="FN995097">
    <property type="protein sequence ID" value="CBN87026.1"/>
    <property type="molecule type" value="Genomic_DNA"/>
</dbReference>
<dbReference type="Proteomes" id="UP000008723">
    <property type="component" value="Chromosome"/>
</dbReference>
<reference evidence="1 2" key="1">
    <citation type="journal article" date="2010" name="BMC Genomics">
        <title>Independent evolution of the core and accessory gene sets in the genus Neisseria: insights gained from the genome of Neisseria lactamica isolate 020-06.</title>
        <authorList>
            <person name="Bennett J.S."/>
            <person name="Bentley S.D."/>
            <person name="Vernikos G.S."/>
            <person name="Quail M.A."/>
            <person name="Cherevach I."/>
            <person name="White B."/>
            <person name="Parkhill J."/>
            <person name="Maiden M.C."/>
        </authorList>
    </citation>
    <scope>NUCLEOTIDE SEQUENCE [LARGE SCALE GENOMIC DNA]</scope>
    <source>
        <strain evidence="1 2">020-06</strain>
    </source>
</reference>
<organism evidence="1 2">
    <name type="scientific">Neisseria lactamica (strain 020-06)</name>
    <dbReference type="NCBI Taxonomy" id="489653"/>
    <lineage>
        <taxon>Bacteria</taxon>
        <taxon>Pseudomonadati</taxon>
        <taxon>Pseudomonadota</taxon>
        <taxon>Betaproteobacteria</taxon>
        <taxon>Neisseriales</taxon>
        <taxon>Neisseriaceae</taxon>
        <taxon>Neisseria</taxon>
    </lineage>
</organism>
<sequence length="39" mass="4848">MPSERQAHRAIRFYCKRMKSSKYPNTVKQIYMPRPFRMI</sequence>
<name>E4ZCE7_NEIL0</name>
<dbReference type="HOGENOM" id="CLU_3313232_0_0_4"/>